<feature type="domain" description="Dynamin N-terminal" evidence="2">
    <location>
        <begin position="39"/>
        <end position="161"/>
    </location>
</feature>
<dbReference type="InterPro" id="IPR027417">
    <property type="entry name" value="P-loop_NTPase"/>
</dbReference>
<keyword evidence="4" id="KW-1185">Reference proteome</keyword>
<dbReference type="SUPFAM" id="SSF58113">
    <property type="entry name" value="Apolipoprotein A-I"/>
    <property type="match status" value="1"/>
</dbReference>
<keyword evidence="1" id="KW-0175">Coiled coil</keyword>
<accession>A0AA46TP38</accession>
<organism evidence="3 4">
    <name type="scientific">Halomonas qinghailakensis</name>
    <dbReference type="NCBI Taxonomy" id="2937790"/>
    <lineage>
        <taxon>Bacteria</taxon>
        <taxon>Pseudomonadati</taxon>
        <taxon>Pseudomonadota</taxon>
        <taxon>Gammaproteobacteria</taxon>
        <taxon>Oceanospirillales</taxon>
        <taxon>Halomonadaceae</taxon>
        <taxon>Halomonas</taxon>
    </lineage>
</organism>
<proteinExistence type="predicted"/>
<dbReference type="KEGG" id="hqn:M0220_13765"/>
<sequence>MNNPNTLMATLNTHLPKYWQERLKTLSDQVLSPDTPLRVIMLGAFSVGKTSLVNRLLGDDWLETACEETTALPTFIEYGTSCSIELIGSDGSVVPLDANGLARATTQAPEGAACATLAIPLDWLQGVTLIDLPGLGGLSTRNRDYTIAQIQQADAVLYLLPPRGPDSADMATLSEINRYGKRVKVLVARWDEIEEAVIHGEQRPDLDRWSHQIEEQSGVRARLTPIDCNGLGREETLNFIERSRDDLGEIRLRRLRSELSPALENALGQNSDSQRACTAQSEGDTESLRLELLQRRNALIKFKAVHLARAKEARELLSRKAQETVRKERQTLKNTLTLLAESIKDEKSWQGFAEDGVEALRTSLVHLADALSKHSSENTKLDLPDIQVAAFNLRLPPPEKVEVSDFLDMARFAQIQSQLEKHTADLVALEERLAELPETDLTESQCQLRELLMRRDQIATQPLPRIIQQIEGGNVGKILGRMIGEVGDIGLLFINPAWAGAKVASFVGKTSKIVNTTVNATKISENVAKCVKAAQVARTGPITSNVLPPQIADKLKMLESLSLGYWGERIGSSLDGGPEKITVIDPEAQAQQQAALMELNSHASKVRAQLENCEDIANERKLTGWALEQNRKEQMHLQVKLNQVKQRAEERREMYERSVCEERRQKLERYIERALGHWQHSFDQQAGYMCDLLEMRVRDEWDSEIEALLSERLIEIEALNVRIESAPAEREAALEKLRLEANGLRAALSALE</sequence>
<dbReference type="RefSeq" id="WP_264017964.1">
    <property type="nucleotide sequence ID" value="NZ_CP096973.1"/>
</dbReference>
<gene>
    <name evidence="3" type="ORF">M0220_13765</name>
</gene>
<feature type="coiled-coil region" evidence="1">
    <location>
        <begin position="627"/>
        <end position="658"/>
    </location>
</feature>
<feature type="coiled-coil region" evidence="1">
    <location>
        <begin position="412"/>
        <end position="439"/>
    </location>
</feature>
<evidence type="ECO:0000313" key="3">
    <source>
        <dbReference type="EMBL" id="UYO73930.1"/>
    </source>
</evidence>
<dbReference type="Pfam" id="PF00350">
    <property type="entry name" value="Dynamin_N"/>
    <property type="match status" value="1"/>
</dbReference>
<dbReference type="SUPFAM" id="SSF52540">
    <property type="entry name" value="P-loop containing nucleoside triphosphate hydrolases"/>
    <property type="match status" value="1"/>
</dbReference>
<dbReference type="Gene3D" id="3.40.50.300">
    <property type="entry name" value="P-loop containing nucleotide triphosphate hydrolases"/>
    <property type="match status" value="1"/>
</dbReference>
<dbReference type="AlphaFoldDB" id="A0AA46TP38"/>
<protein>
    <submittedName>
        <fullName evidence="3">Dynamin family protein</fullName>
    </submittedName>
</protein>
<dbReference type="PANTHER" id="PTHR43681">
    <property type="entry name" value="TRANSMEMBRANE GTPASE FZO"/>
    <property type="match status" value="1"/>
</dbReference>
<reference evidence="3" key="1">
    <citation type="submission" date="2022-05" db="EMBL/GenBank/DDBJ databases">
        <title>Complete sequence of a novel PHA-producing Halomonas strain.</title>
        <authorList>
            <person name="Zheng Z."/>
        </authorList>
    </citation>
    <scope>NUCLEOTIDE SEQUENCE</scope>
    <source>
        <strain evidence="3">ZZQ-149</strain>
    </source>
</reference>
<evidence type="ECO:0000313" key="4">
    <source>
        <dbReference type="Proteomes" id="UP001164935"/>
    </source>
</evidence>
<name>A0AA46TP38_9GAMM</name>
<dbReference type="InterPro" id="IPR051943">
    <property type="entry name" value="TRAFAC_Dynamin-like_GTPase"/>
</dbReference>
<dbReference type="PANTHER" id="PTHR43681:SF1">
    <property type="entry name" value="SARCALUMENIN"/>
    <property type="match status" value="1"/>
</dbReference>
<dbReference type="Proteomes" id="UP001164935">
    <property type="component" value="Chromosome"/>
</dbReference>
<dbReference type="InterPro" id="IPR045063">
    <property type="entry name" value="Dynamin_N"/>
</dbReference>
<evidence type="ECO:0000259" key="2">
    <source>
        <dbReference type="Pfam" id="PF00350"/>
    </source>
</evidence>
<evidence type="ECO:0000256" key="1">
    <source>
        <dbReference type="SAM" id="Coils"/>
    </source>
</evidence>
<dbReference type="EMBL" id="CP096973">
    <property type="protein sequence ID" value="UYO73930.1"/>
    <property type="molecule type" value="Genomic_DNA"/>
</dbReference>